<dbReference type="Pfam" id="PF01547">
    <property type="entry name" value="SBP_bac_1"/>
    <property type="match status" value="1"/>
</dbReference>
<dbReference type="InterPro" id="IPR006059">
    <property type="entry name" value="SBP"/>
</dbReference>
<keyword evidence="2" id="KW-1185">Reference proteome</keyword>
<dbReference type="RefSeq" id="WP_185129418.1">
    <property type="nucleotide sequence ID" value="NZ_JACJVO010000014.1"/>
</dbReference>
<dbReference type="SUPFAM" id="SSF53850">
    <property type="entry name" value="Periplasmic binding protein-like II"/>
    <property type="match status" value="1"/>
</dbReference>
<reference evidence="1 2" key="1">
    <citation type="submission" date="2020-08" db="EMBL/GenBank/DDBJ databases">
        <title>Cohnella phylogeny.</title>
        <authorList>
            <person name="Dunlap C."/>
        </authorList>
    </citation>
    <scope>NUCLEOTIDE SEQUENCE [LARGE SCALE GENOMIC DNA]</scope>
    <source>
        <strain evidence="1 2">CBP 2801</strain>
    </source>
</reference>
<sequence length="527" mass="59294">MNVHRQLRSSALTLLIAAAALTGCDQARQLAPENGVPAGRNDGEPVLLVANQNKYAPDTVPNLFIDEVEKRFGMKWNYVSVPLSAGIEKFKIMFASGNVPDMVQTINNFPAIRRWAEAGYLLPIGDYIGELPNYRKLFSDEEWQEVLDFASIDGKLYFLPSKIDVQDPMAWLYRKDAFEQAGIDGFPQTTEQLYEALKKLKAFYPMFEGIGVRGGPNDTGIKALLLGFQHAFRLPTDLGGADGWNGFWNDPDEGGRVVFGPASEKQRDMLVYLAKLYREGLIDRGFAALSEEQWAAKRRDGRDLIDFQWVSQLPGLNRVVAAGGSWDYSRWHLQAYDKPGLEFRPVPFGLYGPVFGSQLAGEDDKRERLLSYIDWAATDEGSLFHMMGLENVTYVKDEDGSGIRYKEGYDRQKVAKQYGFDWFLTKAGGLTLQDDTIAVSREAYGVYSGLPAVRPRAIPFTEEEWNTVTTAMDRVNEAVYRFATRAVMGLANAGDDEEWNRYLQSLDQAGLQDVLAIYRQYWGEQGS</sequence>
<comment type="caution">
    <text evidence="1">The sequence shown here is derived from an EMBL/GenBank/DDBJ whole genome shotgun (WGS) entry which is preliminary data.</text>
</comment>
<organism evidence="1 2">
    <name type="scientific">Cohnella zeiphila</name>
    <dbReference type="NCBI Taxonomy" id="2761120"/>
    <lineage>
        <taxon>Bacteria</taxon>
        <taxon>Bacillati</taxon>
        <taxon>Bacillota</taxon>
        <taxon>Bacilli</taxon>
        <taxon>Bacillales</taxon>
        <taxon>Paenibacillaceae</taxon>
        <taxon>Cohnella</taxon>
    </lineage>
</organism>
<dbReference type="PANTHER" id="PTHR43649:SF12">
    <property type="entry name" value="DIACETYLCHITOBIOSE BINDING PROTEIN DASA"/>
    <property type="match status" value="1"/>
</dbReference>
<dbReference type="PANTHER" id="PTHR43649">
    <property type="entry name" value="ARABINOSE-BINDING PROTEIN-RELATED"/>
    <property type="match status" value="1"/>
</dbReference>
<accession>A0A7X0SKR2</accession>
<dbReference type="Gene3D" id="3.40.190.10">
    <property type="entry name" value="Periplasmic binding protein-like II"/>
    <property type="match status" value="2"/>
</dbReference>
<dbReference type="AlphaFoldDB" id="A0A7X0SKR2"/>
<evidence type="ECO:0000313" key="1">
    <source>
        <dbReference type="EMBL" id="MBB6731746.1"/>
    </source>
</evidence>
<dbReference type="EMBL" id="JACJVO010000014">
    <property type="protein sequence ID" value="MBB6731746.1"/>
    <property type="molecule type" value="Genomic_DNA"/>
</dbReference>
<proteinExistence type="predicted"/>
<gene>
    <name evidence="1" type="ORF">H7C18_12565</name>
</gene>
<name>A0A7X0SKR2_9BACL</name>
<dbReference type="Proteomes" id="UP000564644">
    <property type="component" value="Unassembled WGS sequence"/>
</dbReference>
<dbReference type="PROSITE" id="PS51257">
    <property type="entry name" value="PROKAR_LIPOPROTEIN"/>
    <property type="match status" value="1"/>
</dbReference>
<protein>
    <submittedName>
        <fullName evidence="1">Extracellular solute-binding protein</fullName>
    </submittedName>
</protein>
<evidence type="ECO:0000313" key="2">
    <source>
        <dbReference type="Proteomes" id="UP000564644"/>
    </source>
</evidence>
<dbReference type="InterPro" id="IPR050490">
    <property type="entry name" value="Bact_solute-bd_prot1"/>
</dbReference>